<evidence type="ECO:0000256" key="4">
    <source>
        <dbReference type="ARBA" id="ARBA00023163"/>
    </source>
</evidence>
<evidence type="ECO:0000256" key="2">
    <source>
        <dbReference type="ARBA" id="ARBA00023015"/>
    </source>
</evidence>
<dbReference type="InterPro" id="IPR016032">
    <property type="entry name" value="Sig_transdc_resp-reg_C-effctor"/>
</dbReference>
<dbReference type="Proteomes" id="UP000451233">
    <property type="component" value="Unassembled WGS sequence"/>
</dbReference>
<sequence>MQRKSPLKLAIVDNHNLFRKGLITLINLADKHNYLVVFEAENGRDMIKKLDSKALPDIILLDLDMPVMDGFESMSWLRDRHPEIAVLVISMVESEEAVVRMLRLGVKGYLSKDIEVEDIHQALQAIHSKGFYYTDFLTGVLIGNLSQGAHNEADPASEKSPAWKNLTENERKFITLSCSELTYEQIADKMCLSPKTIDGYRYTLFNKFNVKNRVGLVLFAVKTGLFKL</sequence>
<keyword evidence="2" id="KW-0805">Transcription regulation</keyword>
<evidence type="ECO:0000259" key="7">
    <source>
        <dbReference type="PROSITE" id="PS50110"/>
    </source>
</evidence>
<dbReference type="PANTHER" id="PTHR43214">
    <property type="entry name" value="TWO-COMPONENT RESPONSE REGULATOR"/>
    <property type="match status" value="1"/>
</dbReference>
<evidence type="ECO:0000256" key="5">
    <source>
        <dbReference type="PROSITE-ProRule" id="PRU00169"/>
    </source>
</evidence>
<evidence type="ECO:0000259" key="6">
    <source>
        <dbReference type="PROSITE" id="PS50043"/>
    </source>
</evidence>
<feature type="domain" description="HTH luxR-type" evidence="6">
    <location>
        <begin position="159"/>
        <end position="224"/>
    </location>
</feature>
<feature type="modified residue" description="4-aspartylphosphate" evidence="5">
    <location>
        <position position="62"/>
    </location>
</feature>
<dbReference type="PROSITE" id="PS50043">
    <property type="entry name" value="HTH_LUXR_2"/>
    <property type="match status" value="1"/>
</dbReference>
<evidence type="ECO:0000256" key="1">
    <source>
        <dbReference type="ARBA" id="ARBA00022553"/>
    </source>
</evidence>
<protein>
    <submittedName>
        <fullName evidence="8">Response regulator</fullName>
    </submittedName>
</protein>
<accession>A0A7K1XUX6</accession>
<feature type="domain" description="Response regulatory" evidence="7">
    <location>
        <begin position="8"/>
        <end position="127"/>
    </location>
</feature>
<dbReference type="Pfam" id="PF00196">
    <property type="entry name" value="GerE"/>
    <property type="match status" value="1"/>
</dbReference>
<dbReference type="Gene3D" id="3.40.50.2300">
    <property type="match status" value="1"/>
</dbReference>
<keyword evidence="9" id="KW-1185">Reference proteome</keyword>
<keyword evidence="4" id="KW-0804">Transcription</keyword>
<dbReference type="Pfam" id="PF00072">
    <property type="entry name" value="Response_reg"/>
    <property type="match status" value="1"/>
</dbReference>
<dbReference type="InterPro" id="IPR039420">
    <property type="entry name" value="WalR-like"/>
</dbReference>
<dbReference type="GO" id="GO:0003677">
    <property type="term" value="F:DNA binding"/>
    <property type="evidence" value="ECO:0007669"/>
    <property type="project" value="UniProtKB-KW"/>
</dbReference>
<comment type="caution">
    <text evidence="8">The sequence shown here is derived from an EMBL/GenBank/DDBJ whole genome shotgun (WGS) entry which is preliminary data.</text>
</comment>
<dbReference type="InterPro" id="IPR058245">
    <property type="entry name" value="NreC/VraR/RcsB-like_REC"/>
</dbReference>
<proteinExistence type="predicted"/>
<dbReference type="PROSITE" id="PS50110">
    <property type="entry name" value="RESPONSE_REGULATORY"/>
    <property type="match status" value="1"/>
</dbReference>
<dbReference type="EMBL" id="WVHS01000001">
    <property type="protein sequence ID" value="MXV14811.1"/>
    <property type="molecule type" value="Genomic_DNA"/>
</dbReference>
<dbReference type="CDD" id="cd06170">
    <property type="entry name" value="LuxR_C_like"/>
    <property type="match status" value="1"/>
</dbReference>
<dbReference type="RefSeq" id="WP_160905759.1">
    <property type="nucleotide sequence ID" value="NZ_WVHS01000001.1"/>
</dbReference>
<dbReference type="CDD" id="cd17535">
    <property type="entry name" value="REC_NarL-like"/>
    <property type="match status" value="1"/>
</dbReference>
<dbReference type="SUPFAM" id="SSF52172">
    <property type="entry name" value="CheY-like"/>
    <property type="match status" value="1"/>
</dbReference>
<evidence type="ECO:0000256" key="3">
    <source>
        <dbReference type="ARBA" id="ARBA00023125"/>
    </source>
</evidence>
<dbReference type="GO" id="GO:0000160">
    <property type="term" value="P:phosphorelay signal transduction system"/>
    <property type="evidence" value="ECO:0007669"/>
    <property type="project" value="InterPro"/>
</dbReference>
<dbReference type="InterPro" id="IPR000792">
    <property type="entry name" value="Tscrpt_reg_LuxR_C"/>
</dbReference>
<dbReference type="SUPFAM" id="SSF46894">
    <property type="entry name" value="C-terminal effector domain of the bipartite response regulators"/>
    <property type="match status" value="1"/>
</dbReference>
<evidence type="ECO:0000313" key="8">
    <source>
        <dbReference type="EMBL" id="MXV14811.1"/>
    </source>
</evidence>
<dbReference type="InterPro" id="IPR001789">
    <property type="entry name" value="Sig_transdc_resp-reg_receiver"/>
</dbReference>
<dbReference type="InterPro" id="IPR011006">
    <property type="entry name" value="CheY-like_superfamily"/>
</dbReference>
<evidence type="ECO:0000313" key="9">
    <source>
        <dbReference type="Proteomes" id="UP000451233"/>
    </source>
</evidence>
<gene>
    <name evidence="8" type="ORF">GS398_05840</name>
</gene>
<keyword evidence="3" id="KW-0238">DNA-binding</keyword>
<dbReference type="AlphaFoldDB" id="A0A7K1XUX6"/>
<name>A0A7K1XUX6_9SPHI</name>
<dbReference type="SMART" id="SM00421">
    <property type="entry name" value="HTH_LUXR"/>
    <property type="match status" value="1"/>
</dbReference>
<dbReference type="GO" id="GO:0006355">
    <property type="term" value="P:regulation of DNA-templated transcription"/>
    <property type="evidence" value="ECO:0007669"/>
    <property type="project" value="InterPro"/>
</dbReference>
<reference evidence="8 9" key="1">
    <citation type="submission" date="2019-11" db="EMBL/GenBank/DDBJ databases">
        <title>Pedobacter sp. HMF7056 Genome sequencing and assembly.</title>
        <authorList>
            <person name="Kang H."/>
            <person name="Kim H."/>
            <person name="Joh K."/>
        </authorList>
    </citation>
    <scope>NUCLEOTIDE SEQUENCE [LARGE SCALE GENOMIC DNA]</scope>
    <source>
        <strain evidence="8 9">HMF7056</strain>
    </source>
</reference>
<organism evidence="8 9">
    <name type="scientific">Hufsiella ginkgonis</name>
    <dbReference type="NCBI Taxonomy" id="2695274"/>
    <lineage>
        <taxon>Bacteria</taxon>
        <taxon>Pseudomonadati</taxon>
        <taxon>Bacteroidota</taxon>
        <taxon>Sphingobacteriia</taxon>
        <taxon>Sphingobacteriales</taxon>
        <taxon>Sphingobacteriaceae</taxon>
        <taxon>Hufsiella</taxon>
    </lineage>
</organism>
<dbReference type="SMART" id="SM00448">
    <property type="entry name" value="REC"/>
    <property type="match status" value="1"/>
</dbReference>
<keyword evidence="1 5" id="KW-0597">Phosphoprotein</keyword>
<dbReference type="PANTHER" id="PTHR43214:SF41">
    <property type="entry name" value="NITRATE_NITRITE RESPONSE REGULATOR PROTEIN NARP"/>
    <property type="match status" value="1"/>
</dbReference>